<reference evidence="2 3" key="1">
    <citation type="submission" date="2020-11" db="EMBL/GenBank/DDBJ databases">
        <title>Kefir isolates.</title>
        <authorList>
            <person name="Marcisauskas S."/>
            <person name="Kim Y."/>
            <person name="Blasche S."/>
        </authorList>
    </citation>
    <scope>NUCLEOTIDE SEQUENCE [LARGE SCALE GENOMIC DNA]</scope>
    <source>
        <strain evidence="2 3">OG2</strain>
    </source>
</reference>
<feature type="region of interest" description="Disordered" evidence="1">
    <location>
        <begin position="75"/>
        <end position="102"/>
    </location>
</feature>
<feature type="compositionally biased region" description="Basic residues" evidence="1">
    <location>
        <begin position="89"/>
        <end position="98"/>
    </location>
</feature>
<organism evidence="2 3">
    <name type="scientific">Maudiozyma exigua</name>
    <name type="common">Yeast</name>
    <name type="synonym">Kazachstania exigua</name>
    <dbReference type="NCBI Taxonomy" id="34358"/>
    <lineage>
        <taxon>Eukaryota</taxon>
        <taxon>Fungi</taxon>
        <taxon>Dikarya</taxon>
        <taxon>Ascomycota</taxon>
        <taxon>Saccharomycotina</taxon>
        <taxon>Saccharomycetes</taxon>
        <taxon>Saccharomycetales</taxon>
        <taxon>Saccharomycetaceae</taxon>
        <taxon>Maudiozyma</taxon>
    </lineage>
</organism>
<dbReference type="EMBL" id="PUHR01000214">
    <property type="protein sequence ID" value="KAG0658390.1"/>
    <property type="molecule type" value="Genomic_DNA"/>
</dbReference>
<dbReference type="OrthoDB" id="10379295at2759"/>
<evidence type="ECO:0000313" key="3">
    <source>
        <dbReference type="Proteomes" id="UP000750334"/>
    </source>
</evidence>
<proteinExistence type="predicted"/>
<comment type="caution">
    <text evidence="2">The sequence shown here is derived from an EMBL/GenBank/DDBJ whole genome shotgun (WGS) entry which is preliminary data.</text>
</comment>
<protein>
    <submittedName>
        <fullName evidence="2">Uncharacterized protein</fullName>
    </submittedName>
</protein>
<sequence length="514" mass="60402">MILNVLSHTKIRTSCKYCDGVVLNCHCEFFKTLNENNIPLAGGTKNKLLHFEKLGTYTDWFSTIKISEEQRFLKKSDNKRRNGTSGSKNGRKNQKKRHGVNELELTHVSRYPQVAVPLENVLTRLNNNMIVFLILTDGLLREVRNNVFENLLGSYCPNRLRNRKFIDYNGTTYRKLQKSLAREKMLTQEEQQRQKLIYNPSNKHVFWALRPFNFDKEYSYLMFCNKALERKEPWRKYHDGLQKFPRRHLIRKWLNRKWEWETIIDYIFSELSPESNEISTVSGSFILAGTRQKVEKVNVTTFSEVVADDENGNTLTTTADVLQGAFEKSRGVVRRKANPLESDKIIHQKTPRSVHFHEKEDDDVVTSESGTIIRRLRLKKEDREIPQFQALLQDVLQEKEVQSTEVSVSDNWSFQESSYKTNETKYFYDIEANMSDSFDVPQDPKNYIMQSLFLDSPTNYAYEKDVGTKEMKVAETEKKQRNHRIRFWLNNSQDHSPKIQLLSYAGKQSDIYNI</sequence>
<dbReference type="AlphaFoldDB" id="A0A9P7B4M4"/>
<keyword evidence="3" id="KW-1185">Reference proteome</keyword>
<evidence type="ECO:0000256" key="1">
    <source>
        <dbReference type="SAM" id="MobiDB-lite"/>
    </source>
</evidence>
<evidence type="ECO:0000313" key="2">
    <source>
        <dbReference type="EMBL" id="KAG0658390.1"/>
    </source>
</evidence>
<dbReference type="Proteomes" id="UP000750334">
    <property type="component" value="Unassembled WGS sequence"/>
</dbReference>
<gene>
    <name evidence="2" type="ORF">C6P45_002201</name>
</gene>
<accession>A0A9P7B4M4</accession>
<name>A0A9P7B4M4_MAUEX</name>